<evidence type="ECO:0000313" key="3">
    <source>
        <dbReference type="Proteomes" id="UP000199504"/>
    </source>
</evidence>
<dbReference type="InterPro" id="IPR036291">
    <property type="entry name" value="NAD(P)-bd_dom_sf"/>
</dbReference>
<evidence type="ECO:0000259" key="1">
    <source>
        <dbReference type="Pfam" id="PF01370"/>
    </source>
</evidence>
<dbReference type="InterPro" id="IPR001509">
    <property type="entry name" value="Epimerase_deHydtase"/>
</dbReference>
<dbReference type="GO" id="GO:0004029">
    <property type="term" value="F:aldehyde dehydrogenase (NAD+) activity"/>
    <property type="evidence" value="ECO:0007669"/>
    <property type="project" value="TreeGrafter"/>
</dbReference>
<protein>
    <submittedName>
        <fullName evidence="2">Nucleoside-diphosphate-sugar epimerase</fullName>
    </submittedName>
</protein>
<dbReference type="OrthoDB" id="9801773at2"/>
<organism evidence="2 3">
    <name type="scientific">Micromonospora mirobrigensis</name>
    <dbReference type="NCBI Taxonomy" id="262898"/>
    <lineage>
        <taxon>Bacteria</taxon>
        <taxon>Bacillati</taxon>
        <taxon>Actinomycetota</taxon>
        <taxon>Actinomycetes</taxon>
        <taxon>Micromonosporales</taxon>
        <taxon>Micromonosporaceae</taxon>
        <taxon>Micromonospora</taxon>
    </lineage>
</organism>
<dbReference type="InterPro" id="IPR051783">
    <property type="entry name" value="NAD(P)-dependent_oxidoreduct"/>
</dbReference>
<dbReference type="STRING" id="262898.GA0070564_101157"/>
<accession>A0A1C4U1K0</accession>
<dbReference type="SUPFAM" id="SSF51735">
    <property type="entry name" value="NAD(P)-binding Rossmann-fold domains"/>
    <property type="match status" value="1"/>
</dbReference>
<dbReference type="AlphaFoldDB" id="A0A1C4U1K0"/>
<dbReference type="PANTHER" id="PTHR48079">
    <property type="entry name" value="PROTEIN YEEZ"/>
    <property type="match status" value="1"/>
</dbReference>
<dbReference type="PANTHER" id="PTHR48079:SF6">
    <property type="entry name" value="NAD(P)-BINDING DOMAIN-CONTAINING PROTEIN-RELATED"/>
    <property type="match status" value="1"/>
</dbReference>
<proteinExistence type="predicted"/>
<keyword evidence="3" id="KW-1185">Reference proteome</keyword>
<sequence>MRIVLAGASGTIGTPLVRRLVDAGHQVVGITRTEANAARLAGAGVRPVVADVLDRDRLLAAVDDLRADAVVHELTALRRPPVRHADMTATNVLRTTGTANLLAVARAVGAQRFVVQSMVLGYGYRDHGDRTLTEDDPFGGPEPGAAGRHLAAMRSAEEQVCGATDLAGVALRYGLFYGADPSTRAIAGMLRRRRFPVPRSGGGLVNLVLIDDAAAATVAALERGRPGAAYNVVDGAPVRWGDWLDEMAAVIGAPRPPRVPGGLLRVVPYAHRMLSTSMRVDNARAREELGWRPTAPDHRAGLRGLAGVLR</sequence>
<dbReference type="Pfam" id="PF01370">
    <property type="entry name" value="Epimerase"/>
    <property type="match status" value="1"/>
</dbReference>
<dbReference type="GO" id="GO:0005737">
    <property type="term" value="C:cytoplasm"/>
    <property type="evidence" value="ECO:0007669"/>
    <property type="project" value="TreeGrafter"/>
</dbReference>
<feature type="domain" description="NAD-dependent epimerase/dehydratase" evidence="1">
    <location>
        <begin position="3"/>
        <end position="232"/>
    </location>
</feature>
<evidence type="ECO:0000313" key="2">
    <source>
        <dbReference type="EMBL" id="SCE65562.1"/>
    </source>
</evidence>
<name>A0A1C4U1K0_9ACTN</name>
<dbReference type="EMBL" id="FMCX01000001">
    <property type="protein sequence ID" value="SCE65562.1"/>
    <property type="molecule type" value="Genomic_DNA"/>
</dbReference>
<dbReference type="Proteomes" id="UP000199504">
    <property type="component" value="Unassembled WGS sequence"/>
</dbReference>
<dbReference type="Gene3D" id="3.40.50.720">
    <property type="entry name" value="NAD(P)-binding Rossmann-like Domain"/>
    <property type="match status" value="1"/>
</dbReference>
<reference evidence="3" key="1">
    <citation type="submission" date="2016-06" db="EMBL/GenBank/DDBJ databases">
        <authorList>
            <person name="Varghese N."/>
            <person name="Submissions Spin"/>
        </authorList>
    </citation>
    <scope>NUCLEOTIDE SEQUENCE [LARGE SCALE GENOMIC DNA]</scope>
    <source>
        <strain evidence="3">DSM 44830</strain>
    </source>
</reference>
<gene>
    <name evidence="2" type="ORF">GA0070564_101157</name>
</gene>
<dbReference type="RefSeq" id="WP_091601159.1">
    <property type="nucleotide sequence ID" value="NZ_FMCX01000001.1"/>
</dbReference>